<evidence type="ECO:0000256" key="2">
    <source>
        <dbReference type="ARBA" id="ARBA00022679"/>
    </source>
</evidence>
<accession>A0ABU7FSA1</accession>
<protein>
    <submittedName>
        <fullName evidence="6">AarF/ABC1/UbiB kinase family protein</fullName>
        <ecNumber evidence="6">2.7.-.-</ecNumber>
    </submittedName>
</protein>
<evidence type="ECO:0000256" key="1">
    <source>
        <dbReference type="ARBA" id="ARBA00009670"/>
    </source>
</evidence>
<evidence type="ECO:0000313" key="7">
    <source>
        <dbReference type="Proteomes" id="UP001333996"/>
    </source>
</evidence>
<dbReference type="Proteomes" id="UP001333996">
    <property type="component" value="Unassembled WGS sequence"/>
</dbReference>
<gene>
    <name evidence="6" type="ORF">VXC91_33855</name>
</gene>
<dbReference type="PANTHER" id="PTHR43851:SF3">
    <property type="entry name" value="COENZYME Q8"/>
    <property type="match status" value="1"/>
</dbReference>
<sequence length="453" mass="49680">MSDLPRKAVTRTAKLAALPLGFAGRATWGLGKRIVGESAELVGRELQQRTAEQLFKVLGELKGGAMKFGQALSVFESALPEEVAGPYRAALTKLQEAAPPMPTRTVHGVLEERLGEDWHELFVEFEDKPAAAASIGQVHRAVWHNGREVAVKVQYPGAGDALLSDLSQLSRFARLLGPLIPGMDIKPLIAELRDRVSEELDYGLEAQAQRAHAEEFADDPDFMVPAVVHQCDQVLVTEWVDGIPLSEVISDGTQEQRDRAGQLLARFLFSGPARTGLLHADPHPGNFRLVPGSGDGARKEEWRLGVLDFGTVDRLPGGLPIPIGHSLRLTLEGDAQSVYELLCEEGFVKESIELDPDAVLDYLLPIIEPAQVEEFTFTRGWMRSQAARVADPRSPAYQLGKRLNLPPAYLLIHRVTLSTIGVLCQLGATVRLRDELEEWLPGFLPEQEQAAEA</sequence>
<reference evidence="6" key="1">
    <citation type="submission" date="2024-01" db="EMBL/GenBank/DDBJ databases">
        <title>First draft genome sequence data of TA4-1, the type strain of Gram-positive actinobacterium Streptomyces chiangmaiensis.</title>
        <authorList>
            <person name="Yasawong M."/>
            <person name="Nantapong N."/>
        </authorList>
    </citation>
    <scope>NUCLEOTIDE SEQUENCE</scope>
    <source>
        <strain evidence="6">TA4-1</strain>
    </source>
</reference>
<dbReference type="EMBL" id="JAYWVC010000180">
    <property type="protein sequence ID" value="MED7826795.1"/>
    <property type="molecule type" value="Genomic_DNA"/>
</dbReference>
<proteinExistence type="inferred from homology"/>
<evidence type="ECO:0000259" key="5">
    <source>
        <dbReference type="Pfam" id="PF03109"/>
    </source>
</evidence>
<keyword evidence="2 6" id="KW-0808">Transferase</keyword>
<comment type="caution">
    <text evidence="6">The sequence shown here is derived from an EMBL/GenBank/DDBJ whole genome shotgun (WGS) entry which is preliminary data.</text>
</comment>
<evidence type="ECO:0000313" key="6">
    <source>
        <dbReference type="EMBL" id="MED7826795.1"/>
    </source>
</evidence>
<dbReference type="EC" id="2.7.-.-" evidence="6"/>
<dbReference type="InterPro" id="IPR004147">
    <property type="entry name" value="ABC1_dom"/>
</dbReference>
<dbReference type="SUPFAM" id="SSF56112">
    <property type="entry name" value="Protein kinase-like (PK-like)"/>
    <property type="match status" value="1"/>
</dbReference>
<keyword evidence="4" id="KW-0067">ATP-binding</keyword>
<dbReference type="Pfam" id="PF03109">
    <property type="entry name" value="ABC1"/>
    <property type="match status" value="1"/>
</dbReference>
<feature type="domain" description="ABC1 atypical kinase-like" evidence="5">
    <location>
        <begin position="93"/>
        <end position="340"/>
    </location>
</feature>
<dbReference type="InterPro" id="IPR051409">
    <property type="entry name" value="Atypical_kinase_ADCK"/>
</dbReference>
<dbReference type="GO" id="GO:0016301">
    <property type="term" value="F:kinase activity"/>
    <property type="evidence" value="ECO:0007669"/>
    <property type="project" value="UniProtKB-KW"/>
</dbReference>
<organism evidence="6 7">
    <name type="scientific">Streptomyces chiangmaiensis</name>
    <dbReference type="NCBI Taxonomy" id="766497"/>
    <lineage>
        <taxon>Bacteria</taxon>
        <taxon>Bacillati</taxon>
        <taxon>Actinomycetota</taxon>
        <taxon>Actinomycetes</taxon>
        <taxon>Kitasatosporales</taxon>
        <taxon>Streptomycetaceae</taxon>
        <taxon>Streptomyces</taxon>
    </lineage>
</organism>
<evidence type="ECO:0000256" key="3">
    <source>
        <dbReference type="ARBA" id="ARBA00022741"/>
    </source>
</evidence>
<keyword evidence="7" id="KW-1185">Reference proteome</keyword>
<keyword evidence="3" id="KW-0547">Nucleotide-binding</keyword>
<keyword evidence="6" id="KW-0418">Kinase</keyword>
<dbReference type="InterPro" id="IPR034646">
    <property type="entry name" value="ADCK3_dom"/>
</dbReference>
<dbReference type="PANTHER" id="PTHR43851">
    <property type="match status" value="1"/>
</dbReference>
<dbReference type="InterPro" id="IPR011009">
    <property type="entry name" value="Kinase-like_dom_sf"/>
</dbReference>
<name>A0ABU7FSA1_9ACTN</name>
<evidence type="ECO:0000256" key="4">
    <source>
        <dbReference type="ARBA" id="ARBA00022840"/>
    </source>
</evidence>
<dbReference type="CDD" id="cd13970">
    <property type="entry name" value="ABC1_ADCK3"/>
    <property type="match status" value="1"/>
</dbReference>
<dbReference type="RefSeq" id="WP_329511188.1">
    <property type="nucleotide sequence ID" value="NZ_BAAAYZ010000211.1"/>
</dbReference>
<comment type="similarity">
    <text evidence="1">Belongs to the protein kinase superfamily. ADCK protein kinase family.</text>
</comment>